<proteinExistence type="predicted"/>
<gene>
    <name evidence="2" type="ORF">BJY01DRAFT_96910</name>
</gene>
<keyword evidence="1" id="KW-1133">Transmembrane helix</keyword>
<reference evidence="2 3" key="1">
    <citation type="submission" date="2024-07" db="EMBL/GenBank/DDBJ databases">
        <title>Section-level genome sequencing and comparative genomics of Aspergillus sections Usti and Cavernicolus.</title>
        <authorList>
            <consortium name="Lawrence Berkeley National Laboratory"/>
            <person name="Nybo J.L."/>
            <person name="Vesth T.C."/>
            <person name="Theobald S."/>
            <person name="Frisvad J.C."/>
            <person name="Larsen T.O."/>
            <person name="Kjaerboelling I."/>
            <person name="Rothschild-Mancinelli K."/>
            <person name="Lyhne E.K."/>
            <person name="Kogle M.E."/>
            <person name="Barry K."/>
            <person name="Clum A."/>
            <person name="Na H."/>
            <person name="Ledsgaard L."/>
            <person name="Lin J."/>
            <person name="Lipzen A."/>
            <person name="Kuo A."/>
            <person name="Riley R."/>
            <person name="Mondo S."/>
            <person name="Labutti K."/>
            <person name="Haridas S."/>
            <person name="Pangalinan J."/>
            <person name="Salamov A.A."/>
            <person name="Simmons B.A."/>
            <person name="Magnuson J.K."/>
            <person name="Chen J."/>
            <person name="Drula E."/>
            <person name="Henrissat B."/>
            <person name="Wiebenga A."/>
            <person name="Lubbers R.J."/>
            <person name="Gomes A.C."/>
            <person name="Makela M.R."/>
            <person name="Stajich J."/>
            <person name="Grigoriev I.V."/>
            <person name="Mortensen U.H."/>
            <person name="De Vries R.P."/>
            <person name="Baker S.E."/>
            <person name="Andersen M.R."/>
        </authorList>
    </citation>
    <scope>NUCLEOTIDE SEQUENCE [LARGE SCALE GENOMIC DNA]</scope>
    <source>
        <strain evidence="2 3">CBS 123904</strain>
    </source>
</reference>
<feature type="transmembrane region" description="Helical" evidence="1">
    <location>
        <begin position="48"/>
        <end position="67"/>
    </location>
</feature>
<keyword evidence="3" id="KW-1185">Reference proteome</keyword>
<evidence type="ECO:0000313" key="2">
    <source>
        <dbReference type="EMBL" id="KAL2833104.1"/>
    </source>
</evidence>
<organism evidence="2 3">
    <name type="scientific">Aspergillus pseudoustus</name>
    <dbReference type="NCBI Taxonomy" id="1810923"/>
    <lineage>
        <taxon>Eukaryota</taxon>
        <taxon>Fungi</taxon>
        <taxon>Dikarya</taxon>
        <taxon>Ascomycota</taxon>
        <taxon>Pezizomycotina</taxon>
        <taxon>Eurotiomycetes</taxon>
        <taxon>Eurotiomycetidae</taxon>
        <taxon>Eurotiales</taxon>
        <taxon>Aspergillaceae</taxon>
        <taxon>Aspergillus</taxon>
        <taxon>Aspergillus subgen. Nidulantes</taxon>
    </lineage>
</organism>
<dbReference type="Proteomes" id="UP001610446">
    <property type="component" value="Unassembled WGS sequence"/>
</dbReference>
<sequence>MLLKISSSFPDTLTLPFVLYFSCIYNPPLYSVCGYFCLFIAIRVHFSLVALGGVLVLIWTFNVLWLIRGLIPRLGSVNIFA</sequence>
<accession>A0ABR4IZD4</accession>
<evidence type="ECO:0000313" key="3">
    <source>
        <dbReference type="Proteomes" id="UP001610446"/>
    </source>
</evidence>
<evidence type="ECO:0000256" key="1">
    <source>
        <dbReference type="SAM" id="Phobius"/>
    </source>
</evidence>
<name>A0ABR4IZD4_9EURO</name>
<feature type="transmembrane region" description="Helical" evidence="1">
    <location>
        <begin position="17"/>
        <end position="41"/>
    </location>
</feature>
<keyword evidence="1" id="KW-0472">Membrane</keyword>
<comment type="caution">
    <text evidence="2">The sequence shown here is derived from an EMBL/GenBank/DDBJ whole genome shotgun (WGS) entry which is preliminary data.</text>
</comment>
<protein>
    <submittedName>
        <fullName evidence="2">Uncharacterized protein</fullName>
    </submittedName>
</protein>
<keyword evidence="1" id="KW-0812">Transmembrane</keyword>
<dbReference type="EMBL" id="JBFXLU010000250">
    <property type="protein sequence ID" value="KAL2833104.1"/>
    <property type="molecule type" value="Genomic_DNA"/>
</dbReference>